<keyword evidence="1" id="KW-1133">Transmembrane helix</keyword>
<dbReference type="EMBL" id="PYVF01000060">
    <property type="protein sequence ID" value="PTB88455.1"/>
    <property type="molecule type" value="Genomic_DNA"/>
</dbReference>
<sequence>MTYIEESLSTDEKVEHIFKLHWFAYVPMYLWILLALVTFGVTLLIALYEYFRLKNIEQGVTNKRVINKFGIISRKSDEMKLKSIETVEIDQGIIGRIFGYGTVRVTGRGTSDVKFIKIDDPLHVKRCIESISNPIG</sequence>
<feature type="transmembrane region" description="Helical" evidence="1">
    <location>
        <begin position="28"/>
        <end position="48"/>
    </location>
</feature>
<dbReference type="InterPro" id="IPR005182">
    <property type="entry name" value="YdbS-like_PH"/>
</dbReference>
<gene>
    <name evidence="4" type="ORF">C9927_04070</name>
    <name evidence="3" type="ORF">C9986_01860</name>
</gene>
<dbReference type="EMBL" id="PYVS01000030">
    <property type="protein sequence ID" value="PTB82994.1"/>
    <property type="molecule type" value="Genomic_DNA"/>
</dbReference>
<protein>
    <recommendedName>
        <fullName evidence="2">YdbS-like PH domain-containing protein</fullName>
    </recommendedName>
</protein>
<proteinExistence type="predicted"/>
<evidence type="ECO:0000313" key="3">
    <source>
        <dbReference type="EMBL" id="PTB82994.1"/>
    </source>
</evidence>
<reference evidence="5 6" key="1">
    <citation type="submission" date="2018-03" db="EMBL/GenBank/DDBJ databases">
        <title>Cross-interface Injection: A General Nanoliter Liquid Handling Method Applied to Single Cells Genome Amplification Automated Nanoliter Liquid Handling Applied to Single Cell Multiple Displacement Amplification.</title>
        <authorList>
            <person name="Yun J."/>
            <person name="Xu P."/>
            <person name="Xu J."/>
            <person name="Dai X."/>
            <person name="Wang Y."/>
            <person name="Zheng X."/>
            <person name="Cao C."/>
            <person name="Yi Q."/>
            <person name="Zhu Y."/>
            <person name="Wang L."/>
            <person name="Dong Z."/>
            <person name="Huang Y."/>
            <person name="Huang L."/>
            <person name="Du W."/>
        </authorList>
    </citation>
    <scope>NUCLEOTIDE SEQUENCE [LARGE SCALE GENOMIC DNA]</scope>
    <source>
        <strain evidence="4 5">A12-4</strain>
        <strain evidence="3 6">Z-E1-2</strain>
    </source>
</reference>
<dbReference type="Pfam" id="PF03703">
    <property type="entry name" value="bPH_2"/>
    <property type="match status" value="1"/>
</dbReference>
<dbReference type="RefSeq" id="WP_417657509.1">
    <property type="nucleotide sequence ID" value="NZ_JBLXDX010000004.1"/>
</dbReference>
<keyword evidence="1" id="KW-0472">Membrane</keyword>
<dbReference type="PANTHER" id="PTHR37938:SF1">
    <property type="entry name" value="BLL0215 PROTEIN"/>
    <property type="match status" value="1"/>
</dbReference>
<dbReference type="PANTHER" id="PTHR37938">
    <property type="entry name" value="BLL0215 PROTEIN"/>
    <property type="match status" value="1"/>
</dbReference>
<organism evidence="4 5">
    <name type="scientific">Pseudidiomarina aestuarii</name>
    <dbReference type="NCBI Taxonomy" id="624146"/>
    <lineage>
        <taxon>Bacteria</taxon>
        <taxon>Pseudomonadati</taxon>
        <taxon>Pseudomonadota</taxon>
        <taxon>Gammaproteobacteria</taxon>
        <taxon>Alteromonadales</taxon>
        <taxon>Idiomarinaceae</taxon>
        <taxon>Pseudidiomarina</taxon>
    </lineage>
</organism>
<evidence type="ECO:0000259" key="2">
    <source>
        <dbReference type="Pfam" id="PF03703"/>
    </source>
</evidence>
<dbReference type="Proteomes" id="UP000242087">
    <property type="component" value="Unassembled WGS sequence"/>
</dbReference>
<accession>A0A2T4D3Q6</accession>
<dbReference type="AlphaFoldDB" id="A0A2T4D3Q6"/>
<evidence type="ECO:0000313" key="4">
    <source>
        <dbReference type="EMBL" id="PTB88455.1"/>
    </source>
</evidence>
<name>A0A2T4D3Q6_9GAMM</name>
<feature type="domain" description="YdbS-like PH" evidence="2">
    <location>
        <begin position="60"/>
        <end position="126"/>
    </location>
</feature>
<evidence type="ECO:0000313" key="6">
    <source>
        <dbReference type="Proteomes" id="UP000243022"/>
    </source>
</evidence>
<dbReference type="Proteomes" id="UP000243022">
    <property type="component" value="Unassembled WGS sequence"/>
</dbReference>
<comment type="caution">
    <text evidence="4">The sequence shown here is derived from an EMBL/GenBank/DDBJ whole genome shotgun (WGS) entry which is preliminary data.</text>
</comment>
<evidence type="ECO:0000313" key="5">
    <source>
        <dbReference type="Proteomes" id="UP000242087"/>
    </source>
</evidence>
<keyword evidence="1" id="KW-0812">Transmembrane</keyword>
<evidence type="ECO:0000256" key="1">
    <source>
        <dbReference type="SAM" id="Phobius"/>
    </source>
</evidence>